<reference evidence="3 4" key="1">
    <citation type="journal article" date="2021" name="Plant Biotechnol. J.">
        <title>Multi-omics assisted identification of the key and species-specific regulatory components of drought-tolerant mechanisms in Gossypium stocksii.</title>
        <authorList>
            <person name="Yu D."/>
            <person name="Ke L."/>
            <person name="Zhang D."/>
            <person name="Wu Y."/>
            <person name="Sun Y."/>
            <person name="Mei J."/>
            <person name="Sun J."/>
            <person name="Sun Y."/>
        </authorList>
    </citation>
    <scope>NUCLEOTIDE SEQUENCE [LARGE SCALE GENOMIC DNA]</scope>
    <source>
        <strain evidence="4">cv. E1</strain>
        <tissue evidence="3">Leaf</tissue>
    </source>
</reference>
<dbReference type="AlphaFoldDB" id="A0A9D3ZT39"/>
<proteinExistence type="predicted"/>
<name>A0A9D3ZT39_9ROSI</name>
<keyword evidence="4" id="KW-1185">Reference proteome</keyword>
<accession>A0A9D3ZT39</accession>
<feature type="domain" description="CCHC-type" evidence="2">
    <location>
        <begin position="132"/>
        <end position="147"/>
    </location>
</feature>
<evidence type="ECO:0000313" key="4">
    <source>
        <dbReference type="Proteomes" id="UP000828251"/>
    </source>
</evidence>
<evidence type="ECO:0000313" key="3">
    <source>
        <dbReference type="EMBL" id="KAH1064177.1"/>
    </source>
</evidence>
<dbReference type="Pfam" id="PF14392">
    <property type="entry name" value="zf-CCHC_4"/>
    <property type="match status" value="1"/>
</dbReference>
<organism evidence="3 4">
    <name type="scientific">Gossypium stocksii</name>
    <dbReference type="NCBI Taxonomy" id="47602"/>
    <lineage>
        <taxon>Eukaryota</taxon>
        <taxon>Viridiplantae</taxon>
        <taxon>Streptophyta</taxon>
        <taxon>Embryophyta</taxon>
        <taxon>Tracheophyta</taxon>
        <taxon>Spermatophyta</taxon>
        <taxon>Magnoliopsida</taxon>
        <taxon>eudicotyledons</taxon>
        <taxon>Gunneridae</taxon>
        <taxon>Pentapetalae</taxon>
        <taxon>rosids</taxon>
        <taxon>malvids</taxon>
        <taxon>Malvales</taxon>
        <taxon>Malvaceae</taxon>
        <taxon>Malvoideae</taxon>
        <taxon>Gossypium</taxon>
    </lineage>
</organism>
<sequence>MAEDINEMIERLKFSEEESNQVISINTRNTYQGYESWVVGKIMAEVKAGREVMYSVFRSLWFTKEEINFIALKEEVIIVKFRCLEDRSRILNLIPWLFDNCLFSMLPFIKVSWKRRSQNNIVLKYERLPDFCYFCGLIGHTIKRCKNKGGDPEATDKNLLYGRWMRANIVTLNQGRATWQNRVERVTTDIPSNEDRELAKLTQGMTMGNKLKKMDSCLTVDAIGMNRGLALVWREDARVDIKNYSKNHINSLIHLDNENTIRFTGFYWNVDDNNRNSSWEILKRLGRIVMEK</sequence>
<keyword evidence="1" id="KW-0862">Zinc</keyword>
<dbReference type="PANTHER" id="PTHR31286">
    <property type="entry name" value="GLYCINE-RICH CELL WALL STRUCTURAL PROTEIN 1.8-LIKE"/>
    <property type="match status" value="1"/>
</dbReference>
<comment type="caution">
    <text evidence="3">The sequence shown here is derived from an EMBL/GenBank/DDBJ whole genome shotgun (WGS) entry which is preliminary data.</text>
</comment>
<keyword evidence="1" id="KW-0479">Metal-binding</keyword>
<gene>
    <name evidence="3" type="ORF">J1N35_029164</name>
</gene>
<dbReference type="InterPro" id="IPR001878">
    <property type="entry name" value="Znf_CCHC"/>
</dbReference>
<dbReference type="InterPro" id="IPR025836">
    <property type="entry name" value="Zn_knuckle_CX2CX4HX4C"/>
</dbReference>
<dbReference type="GO" id="GO:0008270">
    <property type="term" value="F:zinc ion binding"/>
    <property type="evidence" value="ECO:0007669"/>
    <property type="project" value="UniProtKB-KW"/>
</dbReference>
<evidence type="ECO:0000259" key="2">
    <source>
        <dbReference type="PROSITE" id="PS50158"/>
    </source>
</evidence>
<dbReference type="OrthoDB" id="960225at2759"/>
<dbReference type="InterPro" id="IPR040256">
    <property type="entry name" value="At4g02000-like"/>
</dbReference>
<dbReference type="EMBL" id="JAIQCV010000009">
    <property type="protein sequence ID" value="KAH1064177.1"/>
    <property type="molecule type" value="Genomic_DNA"/>
</dbReference>
<dbReference type="PROSITE" id="PS50158">
    <property type="entry name" value="ZF_CCHC"/>
    <property type="match status" value="1"/>
</dbReference>
<dbReference type="GO" id="GO:0003676">
    <property type="term" value="F:nucleic acid binding"/>
    <property type="evidence" value="ECO:0007669"/>
    <property type="project" value="InterPro"/>
</dbReference>
<evidence type="ECO:0000256" key="1">
    <source>
        <dbReference type="PROSITE-ProRule" id="PRU00047"/>
    </source>
</evidence>
<dbReference type="Proteomes" id="UP000828251">
    <property type="component" value="Unassembled WGS sequence"/>
</dbReference>
<dbReference type="PANTHER" id="PTHR31286:SF178">
    <property type="entry name" value="DUF4283 DOMAIN-CONTAINING PROTEIN"/>
    <property type="match status" value="1"/>
</dbReference>
<keyword evidence="1" id="KW-0863">Zinc-finger</keyword>
<protein>
    <recommendedName>
        <fullName evidence="2">CCHC-type domain-containing protein</fullName>
    </recommendedName>
</protein>